<accession>A0A1A9WAU2</accession>
<evidence type="ECO:0000313" key="1">
    <source>
        <dbReference type="EnsemblMetazoa" id="GBRI012552-PA"/>
    </source>
</evidence>
<dbReference type="VEuPathDB" id="VectorBase:GBRI012552"/>
<reference evidence="1" key="2">
    <citation type="submission" date="2020-05" db="UniProtKB">
        <authorList>
            <consortium name="EnsemblMetazoa"/>
        </authorList>
    </citation>
    <scope>IDENTIFICATION</scope>
    <source>
        <strain evidence="1">IAEA</strain>
    </source>
</reference>
<keyword evidence="2" id="KW-1185">Reference proteome</keyword>
<dbReference type="Proteomes" id="UP000091820">
    <property type="component" value="Unassembled WGS sequence"/>
</dbReference>
<protein>
    <submittedName>
        <fullName evidence="1">Uncharacterized protein</fullName>
    </submittedName>
</protein>
<reference evidence="2" key="1">
    <citation type="submission" date="2014-03" db="EMBL/GenBank/DDBJ databases">
        <authorList>
            <person name="Aksoy S."/>
            <person name="Warren W."/>
            <person name="Wilson R.K."/>
        </authorList>
    </citation>
    <scope>NUCLEOTIDE SEQUENCE [LARGE SCALE GENOMIC DNA]</scope>
    <source>
        <strain evidence="2">IAEA</strain>
    </source>
</reference>
<organism evidence="1 2">
    <name type="scientific">Glossina brevipalpis</name>
    <dbReference type="NCBI Taxonomy" id="37001"/>
    <lineage>
        <taxon>Eukaryota</taxon>
        <taxon>Metazoa</taxon>
        <taxon>Ecdysozoa</taxon>
        <taxon>Arthropoda</taxon>
        <taxon>Hexapoda</taxon>
        <taxon>Insecta</taxon>
        <taxon>Pterygota</taxon>
        <taxon>Neoptera</taxon>
        <taxon>Endopterygota</taxon>
        <taxon>Diptera</taxon>
        <taxon>Brachycera</taxon>
        <taxon>Muscomorpha</taxon>
        <taxon>Hippoboscoidea</taxon>
        <taxon>Glossinidae</taxon>
        <taxon>Glossina</taxon>
    </lineage>
</organism>
<dbReference type="EnsemblMetazoa" id="GBRI012552-RA">
    <property type="protein sequence ID" value="GBRI012552-PA"/>
    <property type="gene ID" value="GBRI012552"/>
</dbReference>
<dbReference type="AlphaFoldDB" id="A0A1A9WAU2"/>
<name>A0A1A9WAU2_9MUSC</name>
<sequence>MWRNWGENVKGICGEYGGNMGGIWRECSGNVAGMWSGVCEALVWLGRDVGVALTISISLSQPEDIGSLARTVAHNCCLEWNRLQTRKAFPMNFIPYNTMFEQLIRKFVGGIMSLHLIKLLATISSVESFAYSDFSPKLKL</sequence>
<evidence type="ECO:0000313" key="2">
    <source>
        <dbReference type="Proteomes" id="UP000091820"/>
    </source>
</evidence>
<proteinExistence type="predicted"/>